<organism evidence="1 2">
    <name type="scientific">Alternaria gaisen</name>
    <dbReference type="NCBI Taxonomy" id="167740"/>
    <lineage>
        <taxon>Eukaryota</taxon>
        <taxon>Fungi</taxon>
        <taxon>Dikarya</taxon>
        <taxon>Ascomycota</taxon>
        <taxon>Pezizomycotina</taxon>
        <taxon>Dothideomycetes</taxon>
        <taxon>Pleosporomycetidae</taxon>
        <taxon>Pleosporales</taxon>
        <taxon>Pleosporineae</taxon>
        <taxon>Pleosporaceae</taxon>
        <taxon>Alternaria</taxon>
        <taxon>Alternaria sect. Alternaria</taxon>
    </lineage>
</organism>
<proteinExistence type="predicted"/>
<comment type="caution">
    <text evidence="1">The sequence shown here is derived from an EMBL/GenBank/DDBJ whole genome shotgun (WGS) entry which is preliminary data.</text>
</comment>
<protein>
    <submittedName>
        <fullName evidence="1">Uncharacterized protein</fullName>
    </submittedName>
</protein>
<gene>
    <name evidence="1" type="ORF">AG0111_0g2662</name>
</gene>
<evidence type="ECO:0000313" key="2">
    <source>
        <dbReference type="Proteomes" id="UP000293547"/>
    </source>
</evidence>
<dbReference type="EMBL" id="PDWZ02000002">
    <property type="protein sequence ID" value="KAB2109327.1"/>
    <property type="molecule type" value="Genomic_DNA"/>
</dbReference>
<dbReference type="Proteomes" id="UP000293547">
    <property type="component" value="Unassembled WGS sequence"/>
</dbReference>
<keyword evidence="2" id="KW-1185">Reference proteome</keyword>
<evidence type="ECO:0000313" key="1">
    <source>
        <dbReference type="EMBL" id="KAB2109327.1"/>
    </source>
</evidence>
<accession>A0ACB6FY26</accession>
<reference evidence="1 2" key="1">
    <citation type="journal article" date="2019" name="bioRxiv">
        <title>Genomics, evolutionary history and diagnostics of the Alternaria alternata species group including apple and Asian pear pathotypes.</title>
        <authorList>
            <person name="Armitage A.D."/>
            <person name="Cockerton H.M."/>
            <person name="Sreenivasaprasad S."/>
            <person name="Woodhall J.W."/>
            <person name="Lane C.R."/>
            <person name="Harrison R.J."/>
            <person name="Clarkson J.P."/>
        </authorList>
    </citation>
    <scope>NUCLEOTIDE SEQUENCE [LARGE SCALE GENOMIC DNA]</scope>
    <source>
        <strain evidence="1 2">FERA 650</strain>
    </source>
</reference>
<name>A0ACB6FY26_9PLEO</name>
<sequence>MEPAFSDEYGFSTANCWWVATISESIAQPTRWLNMFYLASNYGCLDTRDNIYGLRGLMKLSKEVHMLDPDYSKSTLQVYRDLIEAALVNFEKAGVLLHVTGKEEPS</sequence>